<dbReference type="Proteomes" id="UP000286990">
    <property type="component" value="Unassembled WGS sequence"/>
</dbReference>
<feature type="domain" description="Fe/B12 periplasmic-binding" evidence="1">
    <location>
        <begin position="100"/>
        <end position="372"/>
    </location>
</feature>
<proteinExistence type="predicted"/>
<dbReference type="AlphaFoldDB" id="A0A426RGS4"/>
<reference evidence="3" key="1">
    <citation type="submission" date="2018-12" db="EMBL/GenBank/DDBJ databases">
        <title>Maribacter lutimaris sp. nov., isolated from marine sediment.</title>
        <authorList>
            <person name="Kim K.K."/>
        </authorList>
    </citation>
    <scope>NUCLEOTIDE SEQUENCE [LARGE SCALE GENOMIC DNA]</scope>
    <source>
        <strain evidence="3">PoM-212</strain>
    </source>
</reference>
<gene>
    <name evidence="2" type="ORF">DZC72_10895</name>
</gene>
<dbReference type="InterPro" id="IPR050902">
    <property type="entry name" value="ABC_Transporter_SBP"/>
</dbReference>
<comment type="caution">
    <text evidence="2">The sequence shown here is derived from an EMBL/GenBank/DDBJ whole genome shotgun (WGS) entry which is preliminary data.</text>
</comment>
<dbReference type="InterPro" id="IPR002491">
    <property type="entry name" value="ABC_transptr_periplasmic_BD"/>
</dbReference>
<evidence type="ECO:0000259" key="1">
    <source>
        <dbReference type="PROSITE" id="PS50983"/>
    </source>
</evidence>
<evidence type="ECO:0000313" key="2">
    <source>
        <dbReference type="EMBL" id="RRQ48221.1"/>
    </source>
</evidence>
<dbReference type="PROSITE" id="PS50983">
    <property type="entry name" value="FE_B12_PBP"/>
    <property type="match status" value="1"/>
</dbReference>
<accession>A0A426RGS4</accession>
<dbReference type="SUPFAM" id="SSF53807">
    <property type="entry name" value="Helical backbone' metal receptor"/>
    <property type="match status" value="1"/>
</dbReference>
<sequence length="385" mass="42836">MTPLKSIKIAYSVALLCFWGCKETPKASQGAKNTVGVPIQYAKGFTMEKSGPDITVLKITSPWPNAESKFTYALVPKDRLSTITLDKNAYDAIIGTPISNLVVTSTTHIPALESLGVLDKLIGFPDTKYISSKYARDLIDAGKIQELGNNESLNTEMVLELRPELVVGFSINAQNKTYNTLEQANIPVVYNGDWTEESPLGKAEWIKFFAPFFGKEHEAEQIFSKIAQDYHNAVNIAKTAETAPSVISGAMYKDVWYLPGGESWAAKFIHDANADYLWADTPGTGSLSLSWESVLEKGKNADFWIAPAQYTSYMELTNASEHYAQFDALQNRKIFTFSKTKGATGGVLYYELAPQRPDLVLKDLIHIFHPHLLPDHELFFFTPLE</sequence>
<evidence type="ECO:0000313" key="3">
    <source>
        <dbReference type="Proteomes" id="UP000286990"/>
    </source>
</evidence>
<dbReference type="PANTHER" id="PTHR30535:SF34">
    <property type="entry name" value="MOLYBDATE-BINDING PROTEIN MOLA"/>
    <property type="match status" value="1"/>
</dbReference>
<protein>
    <submittedName>
        <fullName evidence="2">ABC transporter substrate-binding protein</fullName>
    </submittedName>
</protein>
<dbReference type="Pfam" id="PF01497">
    <property type="entry name" value="Peripla_BP_2"/>
    <property type="match status" value="1"/>
</dbReference>
<dbReference type="PANTHER" id="PTHR30535">
    <property type="entry name" value="VITAMIN B12-BINDING PROTEIN"/>
    <property type="match status" value="1"/>
</dbReference>
<dbReference type="RefSeq" id="WP_125222942.1">
    <property type="nucleotide sequence ID" value="NZ_QUSX01000002.1"/>
</dbReference>
<keyword evidence="3" id="KW-1185">Reference proteome</keyword>
<dbReference type="OrthoDB" id="9812528at2"/>
<name>A0A426RGS4_9FLAO</name>
<dbReference type="EMBL" id="QUSX01000002">
    <property type="protein sequence ID" value="RRQ48221.1"/>
    <property type="molecule type" value="Genomic_DNA"/>
</dbReference>
<dbReference type="GO" id="GO:0071281">
    <property type="term" value="P:cellular response to iron ion"/>
    <property type="evidence" value="ECO:0007669"/>
    <property type="project" value="TreeGrafter"/>
</dbReference>
<dbReference type="Gene3D" id="3.40.50.1980">
    <property type="entry name" value="Nitrogenase molybdenum iron protein domain"/>
    <property type="match status" value="2"/>
</dbReference>
<organism evidence="2 3">
    <name type="scientific">Maribacter algicola</name>
    <dbReference type="NCBI Taxonomy" id="2498892"/>
    <lineage>
        <taxon>Bacteria</taxon>
        <taxon>Pseudomonadati</taxon>
        <taxon>Bacteroidota</taxon>
        <taxon>Flavobacteriia</taxon>
        <taxon>Flavobacteriales</taxon>
        <taxon>Flavobacteriaceae</taxon>
        <taxon>Maribacter</taxon>
    </lineage>
</organism>